<dbReference type="InterPro" id="IPR036908">
    <property type="entry name" value="RlpA-like_sf"/>
</dbReference>
<dbReference type="OrthoDB" id="9798935at2"/>
<dbReference type="STRING" id="1196324.A374_10388"/>
<comment type="caution">
    <text evidence="4">The sequence shown here is derived from an EMBL/GenBank/DDBJ whole genome shotgun (WGS) entry which is preliminary data.</text>
</comment>
<sequence length="224" mass="24912">MRKIIKRLIMTMLFLLAFTTTWHALTGVEPKDIALWAQASKKEETSTIQKGMFEVIDGMASALEQLPLLWNRTLKIHAEAKNNAAALAIDTTHYEAIAVTATGYTAGVESTGKRKGHPAYGITKSGIKVKRDVYSTIAADPHLFPLGTILFIPGYGFGVVADTGSAIKGHRIDLYFETTKDVYEQWGKKTLRVFVVQKGKGKVTEQELKAWNEQKSLRALRKKM</sequence>
<feature type="chain" id="PRO_5003713103" description="3D domain-containing protein" evidence="2">
    <location>
        <begin position="25"/>
        <end position="224"/>
    </location>
</feature>
<protein>
    <recommendedName>
        <fullName evidence="3">3D domain-containing protein</fullName>
    </recommendedName>
</protein>
<organism evidence="4 5">
    <name type="scientific">Fictibacillus macauensis ZFHKF-1</name>
    <dbReference type="NCBI Taxonomy" id="1196324"/>
    <lineage>
        <taxon>Bacteria</taxon>
        <taxon>Bacillati</taxon>
        <taxon>Bacillota</taxon>
        <taxon>Bacilli</taxon>
        <taxon>Bacillales</taxon>
        <taxon>Fictibacillaceae</taxon>
        <taxon>Fictibacillus</taxon>
    </lineage>
</organism>
<evidence type="ECO:0000313" key="5">
    <source>
        <dbReference type="Proteomes" id="UP000004080"/>
    </source>
</evidence>
<accession>I8AIR7</accession>
<feature type="signal peptide" evidence="2">
    <location>
        <begin position="1"/>
        <end position="24"/>
    </location>
</feature>
<proteinExistence type="predicted"/>
<gene>
    <name evidence="4" type="ORF">A374_10388</name>
</gene>
<feature type="domain" description="3D" evidence="3">
    <location>
        <begin position="135"/>
        <end position="196"/>
    </location>
</feature>
<dbReference type="Pfam" id="PF06725">
    <property type="entry name" value="3D"/>
    <property type="match status" value="1"/>
</dbReference>
<keyword evidence="5" id="KW-1185">Reference proteome</keyword>
<evidence type="ECO:0000313" key="4">
    <source>
        <dbReference type="EMBL" id="EIT85637.1"/>
    </source>
</evidence>
<dbReference type="CDD" id="cd22786">
    <property type="entry name" value="DPBB_YuiC-like"/>
    <property type="match status" value="1"/>
</dbReference>
<dbReference type="GO" id="GO:0004553">
    <property type="term" value="F:hydrolase activity, hydrolyzing O-glycosyl compounds"/>
    <property type="evidence" value="ECO:0007669"/>
    <property type="project" value="InterPro"/>
</dbReference>
<dbReference type="Proteomes" id="UP000004080">
    <property type="component" value="Unassembled WGS sequence"/>
</dbReference>
<dbReference type="GO" id="GO:0009254">
    <property type="term" value="P:peptidoglycan turnover"/>
    <property type="evidence" value="ECO:0007669"/>
    <property type="project" value="InterPro"/>
</dbReference>
<dbReference type="InterPro" id="IPR010611">
    <property type="entry name" value="3D_dom"/>
</dbReference>
<dbReference type="PANTHER" id="PTHR39160:SF4">
    <property type="entry name" value="RESUSCITATION-PROMOTING FACTOR RPFB"/>
    <property type="match status" value="1"/>
</dbReference>
<evidence type="ECO:0000256" key="2">
    <source>
        <dbReference type="SAM" id="SignalP"/>
    </source>
</evidence>
<dbReference type="eggNOG" id="COG3584">
    <property type="taxonomic scope" value="Bacteria"/>
</dbReference>
<dbReference type="EMBL" id="AKKV01000025">
    <property type="protein sequence ID" value="EIT85637.1"/>
    <property type="molecule type" value="Genomic_DNA"/>
</dbReference>
<reference evidence="4 5" key="1">
    <citation type="journal article" date="2012" name="J. Bacteriol.">
        <title>Genome of Bacillus macauensis ZFHKF-1, a Long-Chain-Forming Bacterium.</title>
        <authorList>
            <person name="Cai L."/>
            <person name="Zhang T."/>
        </authorList>
    </citation>
    <scope>NUCLEOTIDE SEQUENCE [LARGE SCALE GENOMIC DNA]</scope>
    <source>
        <strain evidence="4 5">ZFHKF-1</strain>
    </source>
</reference>
<dbReference type="GO" id="GO:0019867">
    <property type="term" value="C:outer membrane"/>
    <property type="evidence" value="ECO:0007669"/>
    <property type="project" value="InterPro"/>
</dbReference>
<dbReference type="PATRIC" id="fig|1196324.3.peg.2122"/>
<dbReference type="InterPro" id="IPR051933">
    <property type="entry name" value="Resuscitation_pf_RpfB"/>
</dbReference>
<dbReference type="Gene3D" id="2.40.40.10">
    <property type="entry name" value="RlpA-like domain"/>
    <property type="match status" value="1"/>
</dbReference>
<dbReference type="RefSeq" id="WP_007202162.1">
    <property type="nucleotide sequence ID" value="NZ_AKKV01000025.1"/>
</dbReference>
<dbReference type="PANTHER" id="PTHR39160">
    <property type="entry name" value="CELL WALL-BINDING PROTEIN YOCH"/>
    <property type="match status" value="1"/>
</dbReference>
<dbReference type="SUPFAM" id="SSF50685">
    <property type="entry name" value="Barwin-like endoglucanases"/>
    <property type="match status" value="1"/>
</dbReference>
<dbReference type="AlphaFoldDB" id="I8AIR7"/>
<name>I8AIR7_9BACL</name>
<keyword evidence="1 2" id="KW-0732">Signal</keyword>
<evidence type="ECO:0000256" key="1">
    <source>
        <dbReference type="ARBA" id="ARBA00022729"/>
    </source>
</evidence>
<evidence type="ECO:0000259" key="3">
    <source>
        <dbReference type="Pfam" id="PF06725"/>
    </source>
</evidence>